<dbReference type="PANTHER" id="PTHR37951">
    <property type="entry name" value="CYTOPLASMIC PROTEIN-RELATED"/>
    <property type="match status" value="1"/>
</dbReference>
<gene>
    <name evidence="2" type="ORF">DFR29_102529</name>
</gene>
<feature type="domain" description="ImpA N-terminal" evidence="1">
    <location>
        <begin position="10"/>
        <end position="133"/>
    </location>
</feature>
<name>A0A4R6Z7T1_9GAMM</name>
<evidence type="ECO:0000313" key="2">
    <source>
        <dbReference type="EMBL" id="TDR47867.1"/>
    </source>
</evidence>
<dbReference type="EMBL" id="SNZH01000002">
    <property type="protein sequence ID" value="TDR47867.1"/>
    <property type="molecule type" value="Genomic_DNA"/>
</dbReference>
<proteinExistence type="predicted"/>
<comment type="caution">
    <text evidence="2">The sequence shown here is derived from an EMBL/GenBank/DDBJ whole genome shotgun (WGS) entry which is preliminary data.</text>
</comment>
<evidence type="ECO:0000313" key="3">
    <source>
        <dbReference type="Proteomes" id="UP000295293"/>
    </source>
</evidence>
<keyword evidence="3" id="KW-1185">Reference proteome</keyword>
<dbReference type="NCBIfam" id="TIGR03363">
    <property type="entry name" value="VI_chp_8"/>
    <property type="match status" value="1"/>
</dbReference>
<dbReference type="Proteomes" id="UP000295293">
    <property type="component" value="Unassembled WGS sequence"/>
</dbReference>
<reference evidence="2 3" key="1">
    <citation type="submission" date="2019-03" db="EMBL/GenBank/DDBJ databases">
        <title>Genomic Encyclopedia of Type Strains, Phase IV (KMG-IV): sequencing the most valuable type-strain genomes for metagenomic binning, comparative biology and taxonomic classification.</title>
        <authorList>
            <person name="Goeker M."/>
        </authorList>
    </citation>
    <scope>NUCLEOTIDE SEQUENCE [LARGE SCALE GENOMIC DNA]</scope>
    <source>
        <strain evidence="2 3">DSM 21667</strain>
    </source>
</reference>
<dbReference type="Pfam" id="PF06812">
    <property type="entry name" value="ImpA_N"/>
    <property type="match status" value="1"/>
</dbReference>
<dbReference type="RefSeq" id="WP_133817572.1">
    <property type="nucleotide sequence ID" value="NZ_SNZH01000002.1"/>
</dbReference>
<evidence type="ECO:0000259" key="1">
    <source>
        <dbReference type="Pfam" id="PF06812"/>
    </source>
</evidence>
<dbReference type="PANTHER" id="PTHR37951:SF1">
    <property type="entry name" value="TYPE VI SECRETION SYSTEM COMPONENT TSSA1"/>
    <property type="match status" value="1"/>
</dbReference>
<accession>A0A4R6Z7T1</accession>
<sequence>MSLIDVDSLLAPVDAERICGVELDYDADYLALERSVEGTPERQYGDTVIAAEGPDWSRVLAQAISLLGRSKDFRLTVFITRALAHKHGLEGALTGARLVLELAQRHWTEAYPALSVDGEEDPLPRSNALSGLAAVSGLLGDLRATPLPTRQLGPLDLGILEKVAAGRDPNNTAPIARHQIEAFLTEEIGAGNKGLAALRELRGVMQELDRIGREQMGASEAPELQPLIAFIDQVYPLHLQRKADGGGGGDVATADTGSDYDAVPVAAAAAGVPRQALTRQDAVRMLDSVCEFLEATEPANPAPLLIRRARGLIGLDFLSILRELAPDGLAQAELLAGSNRN</sequence>
<organism evidence="2 3">
    <name type="scientific">Tahibacter aquaticus</name>
    <dbReference type="NCBI Taxonomy" id="520092"/>
    <lineage>
        <taxon>Bacteria</taxon>
        <taxon>Pseudomonadati</taxon>
        <taxon>Pseudomonadota</taxon>
        <taxon>Gammaproteobacteria</taxon>
        <taxon>Lysobacterales</taxon>
        <taxon>Rhodanobacteraceae</taxon>
        <taxon>Tahibacter</taxon>
    </lineage>
</organism>
<dbReference type="InterPro" id="IPR010657">
    <property type="entry name" value="ImpA_N"/>
</dbReference>
<protein>
    <submittedName>
        <fullName evidence="2">Type VI secretion system protein ImpA</fullName>
    </submittedName>
</protein>
<dbReference type="OrthoDB" id="9771118at2"/>
<dbReference type="InterPro" id="IPR017740">
    <property type="entry name" value="TssA-like"/>
</dbReference>
<dbReference type="AlphaFoldDB" id="A0A4R6Z7T1"/>